<dbReference type="PROSITE" id="PS50878">
    <property type="entry name" value="RT_POL"/>
    <property type="match status" value="1"/>
</dbReference>
<dbReference type="CDD" id="cd01650">
    <property type="entry name" value="RT_nLTR_like"/>
    <property type="match status" value="1"/>
</dbReference>
<feature type="region of interest" description="Disordered" evidence="1">
    <location>
        <begin position="147"/>
        <end position="167"/>
    </location>
</feature>
<dbReference type="PANTHER" id="PTHR46890">
    <property type="entry name" value="NON-LTR RETROLELEMENT REVERSE TRANSCRIPTASE-LIKE PROTEIN-RELATED"/>
    <property type="match status" value="1"/>
</dbReference>
<dbReference type="OMA" id="IHAFHER"/>
<dbReference type="PANTHER" id="PTHR46890:SF28">
    <property type="entry name" value="REVERSE TRANSCRIPTASE DOMAIN-CONTAINING PROTEIN"/>
    <property type="match status" value="1"/>
</dbReference>
<dbReference type="InterPro" id="IPR052343">
    <property type="entry name" value="Retrotransposon-Effector_Assoc"/>
</dbReference>
<dbReference type="Pfam" id="PF00078">
    <property type="entry name" value="RVT_1"/>
    <property type="match status" value="1"/>
</dbReference>
<feature type="domain" description="Reverse transcriptase" evidence="2">
    <location>
        <begin position="437"/>
        <end position="699"/>
    </location>
</feature>
<gene>
    <name evidence="3" type="primary">LOC107769075</name>
</gene>
<dbReference type="InterPro" id="IPR000477">
    <property type="entry name" value="RT_dom"/>
</dbReference>
<dbReference type="OrthoDB" id="1305469at2759"/>
<evidence type="ECO:0000256" key="1">
    <source>
        <dbReference type="SAM" id="MobiDB-lite"/>
    </source>
</evidence>
<sequence>MGRRNALFCKTFSSQSVGYTRGTTGAKRDRRGGQDSTGAHSQVRRHRGVIGLHISALFSAQADVQVRAQAPQSNNNEILVEKIQGIQLEVHLWGPKHTRTPVKETYHNKGLQLKVQEEINPLQVVDNSSLSSIRGNSPNMVGDSFEQRQVSEDEENEEYAECNSTDEEELLRTFAPRTSWHQPDPDDEKNDEEHPKYFRFLDFWIEQIGFNDIVKEAWSTHFEGNALWKVQQKLKTVNKSLSQWSKNVLRDIFDIAKVLEKKIEEEDNKLQQDDNENSRMHLNKLKAEYILHIKKVNSYWKQKVHLKWNLDGDTNSRYFHKLIKGRRKRLFLHRIKGEDNQWIEGEEDISEAAIEYYEKCFSQEVQRIDLQFIDLIPKMITEEDNNSLINMPSKEEVKQVIFDIDRGSTGGPDGFNGRFFQQTWDIIEEDIYNMVLEVMNGRELSKFITHTCLVLIPKVENPQSFFELRPISLSNVTQTIITKLLNNKFSRLLPKIISPNQSEFIKGRAIRENVLLAQDIISSINQKNTGNNVVIKLDMNKAYDRISWTFLCGVLRKMGFAEQWIHTVWNLISNVWYSILINDKREGFFKSARGLKQGDSLSPSLFIITIEALSKALNNLHENSDFSGFTMNKKGPQINHLAYTDDLIIFTSGNTKSLRLIKHMLAEYEKASGQQGQLLSPGGKAILIKHVLSSISMHLLSICQPPKTMLKMLERFFANFFWGQADGSKKYHWASWRKLCYPTEEGGMGFRNLSDTTKAFTAKIWWLFRTNKSLWVSFLLTKYCSIIHLVPRK</sequence>
<proteinExistence type="predicted"/>
<reference evidence="3" key="1">
    <citation type="submission" date="2025-08" db="UniProtKB">
        <authorList>
            <consortium name="RefSeq"/>
        </authorList>
    </citation>
    <scope>IDENTIFICATION</scope>
</reference>
<name>A0A1S3XV47_TOBAC</name>
<organism evidence="3">
    <name type="scientific">Nicotiana tabacum</name>
    <name type="common">Common tobacco</name>
    <dbReference type="NCBI Taxonomy" id="4097"/>
    <lineage>
        <taxon>Eukaryota</taxon>
        <taxon>Viridiplantae</taxon>
        <taxon>Streptophyta</taxon>
        <taxon>Embryophyta</taxon>
        <taxon>Tracheophyta</taxon>
        <taxon>Spermatophyta</taxon>
        <taxon>Magnoliopsida</taxon>
        <taxon>eudicotyledons</taxon>
        <taxon>Gunneridae</taxon>
        <taxon>Pentapetalae</taxon>
        <taxon>asterids</taxon>
        <taxon>lamiids</taxon>
        <taxon>Solanales</taxon>
        <taxon>Solanaceae</taxon>
        <taxon>Nicotianoideae</taxon>
        <taxon>Nicotianeae</taxon>
        <taxon>Nicotiana</taxon>
    </lineage>
</organism>
<dbReference type="PaxDb" id="4097-A0A1S3XV47"/>
<evidence type="ECO:0000259" key="2">
    <source>
        <dbReference type="PROSITE" id="PS50878"/>
    </source>
</evidence>
<dbReference type="RefSeq" id="XP_016443745.1">
    <property type="nucleotide sequence ID" value="XM_016588259.1"/>
</dbReference>
<feature type="region of interest" description="Disordered" evidence="1">
    <location>
        <begin position="19"/>
        <end position="43"/>
    </location>
</feature>
<evidence type="ECO:0000313" key="3">
    <source>
        <dbReference type="RefSeq" id="XP_016443745.1"/>
    </source>
</evidence>
<dbReference type="KEGG" id="nta:107769075"/>
<accession>A0A1S3XV47</accession>
<feature type="compositionally biased region" description="Acidic residues" evidence="1">
    <location>
        <begin position="152"/>
        <end position="167"/>
    </location>
</feature>
<protein>
    <recommendedName>
        <fullName evidence="2">Reverse transcriptase domain-containing protein</fullName>
    </recommendedName>
</protein>
<dbReference type="AlphaFoldDB" id="A0A1S3XV47"/>